<feature type="transmembrane region" description="Helical" evidence="1">
    <location>
        <begin position="184"/>
        <end position="206"/>
    </location>
</feature>
<protein>
    <submittedName>
        <fullName evidence="3">PepSY domain-containing protein</fullName>
    </submittedName>
</protein>
<organism evidence="3 4">
    <name type="scientific">Pseudomonas cavernae</name>
    <dbReference type="NCBI Taxonomy" id="2320867"/>
    <lineage>
        <taxon>Bacteria</taxon>
        <taxon>Pseudomonadati</taxon>
        <taxon>Pseudomonadota</taxon>
        <taxon>Gammaproteobacteria</taxon>
        <taxon>Pseudomonadales</taxon>
        <taxon>Pseudomonadaceae</taxon>
        <taxon>Pseudomonas</taxon>
    </lineage>
</organism>
<feature type="domain" description="PepSY" evidence="2">
    <location>
        <begin position="285"/>
        <end position="342"/>
    </location>
</feature>
<keyword evidence="1" id="KW-0472">Membrane</keyword>
<dbReference type="EMBL" id="CP032419">
    <property type="protein sequence ID" value="AYC31495.1"/>
    <property type="molecule type" value="Genomic_DNA"/>
</dbReference>
<dbReference type="InterPro" id="IPR025711">
    <property type="entry name" value="PepSY"/>
</dbReference>
<keyword evidence="4" id="KW-1185">Reference proteome</keyword>
<dbReference type="PANTHER" id="PTHR34219:SF1">
    <property type="entry name" value="PEPSY DOMAIN-CONTAINING PROTEIN"/>
    <property type="match status" value="1"/>
</dbReference>
<reference evidence="4" key="1">
    <citation type="submission" date="2018-09" db="EMBL/GenBank/DDBJ databases">
        <authorList>
            <person name="Zhu H."/>
        </authorList>
    </citation>
    <scope>NUCLEOTIDE SEQUENCE [LARGE SCALE GENOMIC DNA]</scope>
    <source>
        <strain evidence="4">K2W31S-8</strain>
    </source>
</reference>
<dbReference type="AlphaFoldDB" id="A0A385YX46"/>
<dbReference type="Proteomes" id="UP000265560">
    <property type="component" value="Chromosome"/>
</dbReference>
<sequence>MNPSIPSFYNQAWRWHFYAGLFVIPFLLMLSLTGMVYLFKPQLDRLMYAELLLVPRGEQLLSADRQLAVVRQAHPQASVSKYLPPVDGEHSAQFVIAEGERQLNLFVDPYRGTLLGSQDAENNLQAIARALHGTLLAGTVGDRLIELAAGWGIVLVISGLYLWWPRGQGGAGVLWPRLSARGRLFWRDLHAVTGFWGALLLLFMLLTGMTWTGLWGEQFAAVWNRFPAQMWNAVPKSDLQARSLNSASQQTVAWAAENTPLPTSDPHAAHQGHTQAASGPVSAQIGLQQVVDLARAENVQPGYSVSLPKGAEGVYTVALFADDPRADATLHVDQYSGKLLADLRWQDYGLVAKSVEMGVVLHEGKFFGLANQLLMLAVCLMILLSSLSGLVLWWQRRPQGSLGVPPLRHDLPLWKGAVVLMLLLGLALPLVGASLLLIWTLDWLVLSRFAPAQRVLGS</sequence>
<evidence type="ECO:0000259" key="2">
    <source>
        <dbReference type="Pfam" id="PF03413"/>
    </source>
</evidence>
<dbReference type="RefSeq" id="WP_119892121.1">
    <property type="nucleotide sequence ID" value="NZ_CP032419.1"/>
</dbReference>
<dbReference type="InterPro" id="IPR005625">
    <property type="entry name" value="PepSY-ass_TM"/>
</dbReference>
<dbReference type="PANTHER" id="PTHR34219">
    <property type="entry name" value="IRON-REGULATED INNER MEMBRANE PROTEIN-RELATED"/>
    <property type="match status" value="1"/>
</dbReference>
<dbReference type="OrthoDB" id="9791166at2"/>
<feature type="transmembrane region" description="Helical" evidence="1">
    <location>
        <begin position="144"/>
        <end position="164"/>
    </location>
</feature>
<feature type="transmembrane region" description="Helical" evidence="1">
    <location>
        <begin position="414"/>
        <end position="439"/>
    </location>
</feature>
<accession>A0A385YX46</accession>
<evidence type="ECO:0000313" key="3">
    <source>
        <dbReference type="EMBL" id="AYC31495.1"/>
    </source>
</evidence>
<dbReference type="Pfam" id="PF03929">
    <property type="entry name" value="PepSY_TM"/>
    <property type="match status" value="1"/>
</dbReference>
<dbReference type="KEGG" id="pcav:D3880_03390"/>
<gene>
    <name evidence="3" type="ORF">D3880_03390</name>
</gene>
<keyword evidence="1" id="KW-0812">Transmembrane</keyword>
<keyword evidence="1" id="KW-1133">Transmembrane helix</keyword>
<evidence type="ECO:0000313" key="4">
    <source>
        <dbReference type="Proteomes" id="UP000265560"/>
    </source>
</evidence>
<feature type="transmembrane region" description="Helical" evidence="1">
    <location>
        <begin position="15"/>
        <end position="39"/>
    </location>
</feature>
<dbReference type="Pfam" id="PF03413">
    <property type="entry name" value="PepSY"/>
    <property type="match status" value="1"/>
</dbReference>
<proteinExistence type="predicted"/>
<feature type="transmembrane region" description="Helical" evidence="1">
    <location>
        <begin position="373"/>
        <end position="394"/>
    </location>
</feature>
<evidence type="ECO:0000256" key="1">
    <source>
        <dbReference type="SAM" id="Phobius"/>
    </source>
</evidence>
<name>A0A385YX46_9PSED</name>